<protein>
    <submittedName>
        <fullName evidence="2">VOC family protein</fullName>
    </submittedName>
</protein>
<dbReference type="Proteomes" id="UP001067235">
    <property type="component" value="Unassembled WGS sequence"/>
</dbReference>
<evidence type="ECO:0000313" key="2">
    <source>
        <dbReference type="EMBL" id="MCZ4549381.1"/>
    </source>
</evidence>
<accession>A0ABT4MQV0</accession>
<dbReference type="PANTHER" id="PTHR35908">
    <property type="entry name" value="HYPOTHETICAL FUSION PROTEIN"/>
    <property type="match status" value="1"/>
</dbReference>
<dbReference type="Gene3D" id="3.10.180.10">
    <property type="entry name" value="2,3-Dihydroxybiphenyl 1,2-Dioxygenase, domain 1"/>
    <property type="match status" value="1"/>
</dbReference>
<dbReference type="InterPro" id="IPR041581">
    <property type="entry name" value="Glyoxalase_6"/>
</dbReference>
<evidence type="ECO:0000259" key="1">
    <source>
        <dbReference type="Pfam" id="PF18029"/>
    </source>
</evidence>
<proteinExistence type="predicted"/>
<dbReference type="Pfam" id="PF18029">
    <property type="entry name" value="Glyoxalase_6"/>
    <property type="match status" value="1"/>
</dbReference>
<evidence type="ECO:0000313" key="3">
    <source>
        <dbReference type="Proteomes" id="UP001067235"/>
    </source>
</evidence>
<dbReference type="RefSeq" id="WP_301569919.1">
    <property type="nucleotide sequence ID" value="NZ_JAPWIE010000002.1"/>
</dbReference>
<dbReference type="PANTHER" id="PTHR35908:SF1">
    <property type="entry name" value="CONSERVED PROTEIN"/>
    <property type="match status" value="1"/>
</dbReference>
<reference evidence="2" key="1">
    <citation type="submission" date="2022-12" db="EMBL/GenBank/DDBJ databases">
        <authorList>
            <person name="Krivoruchko A.V."/>
            <person name="Elkin A."/>
        </authorList>
    </citation>
    <scope>NUCLEOTIDE SEQUENCE</scope>
    <source>
        <strain evidence="2">IEGM 1388</strain>
    </source>
</reference>
<comment type="caution">
    <text evidence="2">The sequence shown here is derived from an EMBL/GenBank/DDBJ whole genome shotgun (WGS) entry which is preliminary data.</text>
</comment>
<dbReference type="InterPro" id="IPR029068">
    <property type="entry name" value="Glyas_Bleomycin-R_OHBP_Dase"/>
</dbReference>
<name>A0ABT4MQV0_GORRU</name>
<keyword evidence="3" id="KW-1185">Reference proteome</keyword>
<dbReference type="EMBL" id="JAPWIE010000002">
    <property type="protein sequence ID" value="MCZ4549381.1"/>
    <property type="molecule type" value="Genomic_DNA"/>
</dbReference>
<dbReference type="CDD" id="cd06587">
    <property type="entry name" value="VOC"/>
    <property type="match status" value="1"/>
</dbReference>
<sequence>MAARLLAVAVDCNDVDVMTEFWTTALQTGVSDRWTDSHGKQYVEISLGTGDAVLLLQPVVETKSVKNRVHLDLATVAGSQDDEVERLCSAGASVIDLAPDDPWVVLADPEDNEFCVLLPR</sequence>
<gene>
    <name evidence="2" type="ORF">O4213_05275</name>
</gene>
<organism evidence="2 3">
    <name type="scientific">Gordonia rubripertincta</name>
    <name type="common">Rhodococcus corallinus</name>
    <dbReference type="NCBI Taxonomy" id="36822"/>
    <lineage>
        <taxon>Bacteria</taxon>
        <taxon>Bacillati</taxon>
        <taxon>Actinomycetota</taxon>
        <taxon>Actinomycetes</taxon>
        <taxon>Mycobacteriales</taxon>
        <taxon>Gordoniaceae</taxon>
        <taxon>Gordonia</taxon>
    </lineage>
</organism>
<dbReference type="SUPFAM" id="SSF54593">
    <property type="entry name" value="Glyoxalase/Bleomycin resistance protein/Dihydroxybiphenyl dioxygenase"/>
    <property type="match status" value="1"/>
</dbReference>
<feature type="domain" description="Glyoxalase-like" evidence="1">
    <location>
        <begin position="8"/>
        <end position="117"/>
    </location>
</feature>